<evidence type="ECO:0000313" key="2">
    <source>
        <dbReference type="EMBL" id="HHI01372.1"/>
    </source>
</evidence>
<dbReference type="EMBL" id="DRTU01000322">
    <property type="protein sequence ID" value="HHI01372.1"/>
    <property type="molecule type" value="Genomic_DNA"/>
</dbReference>
<protein>
    <submittedName>
        <fullName evidence="2">ArsR family transcriptional regulator</fullName>
    </submittedName>
</protein>
<dbReference type="InterPro" id="IPR051797">
    <property type="entry name" value="TrmB-like"/>
</dbReference>
<proteinExistence type="predicted"/>
<dbReference type="InterPro" id="IPR036388">
    <property type="entry name" value="WH-like_DNA-bd_sf"/>
</dbReference>
<dbReference type="Gene3D" id="1.10.10.10">
    <property type="entry name" value="Winged helix-like DNA-binding domain superfamily/Winged helix DNA-binding domain"/>
    <property type="match status" value="1"/>
</dbReference>
<dbReference type="InterPro" id="IPR002831">
    <property type="entry name" value="Tscrpt_reg_TrmB_N"/>
</dbReference>
<gene>
    <name evidence="2" type="ORF">ENL40_07945</name>
</gene>
<organism evidence="2">
    <name type="scientific">Thermococcus litoralis</name>
    <dbReference type="NCBI Taxonomy" id="2265"/>
    <lineage>
        <taxon>Archaea</taxon>
        <taxon>Methanobacteriati</taxon>
        <taxon>Methanobacteriota</taxon>
        <taxon>Thermococci</taxon>
        <taxon>Thermococcales</taxon>
        <taxon>Thermococcaceae</taxon>
        <taxon>Thermococcus</taxon>
    </lineage>
</organism>
<dbReference type="Proteomes" id="UP000886217">
    <property type="component" value="Unassembled WGS sequence"/>
</dbReference>
<evidence type="ECO:0000259" key="1">
    <source>
        <dbReference type="Pfam" id="PF01978"/>
    </source>
</evidence>
<dbReference type="InterPro" id="IPR036390">
    <property type="entry name" value="WH_DNA-bd_sf"/>
</dbReference>
<dbReference type="PANTHER" id="PTHR34293">
    <property type="entry name" value="HTH-TYPE TRANSCRIPTIONAL REGULATOR TRMBL2"/>
    <property type="match status" value="1"/>
</dbReference>
<dbReference type="SUPFAM" id="SSF46785">
    <property type="entry name" value="Winged helix' DNA-binding domain"/>
    <property type="match status" value="1"/>
</dbReference>
<sequence length="107" mass="12534">MEDLLRTFTNVLKGFELTKSEIKIYSLLLNEQLTARQIAKKLGLSERIVREKLRHLLELGLVERKLVNRGWIGYIYRAKAPREALEVLLSKMEEIIRSIEKEANKIL</sequence>
<comment type="caution">
    <text evidence="2">The sequence shown here is derived from an EMBL/GenBank/DDBJ whole genome shotgun (WGS) entry which is preliminary data.</text>
</comment>
<accession>A0A7C5PB62</accession>
<dbReference type="PANTHER" id="PTHR34293:SF1">
    <property type="entry name" value="HTH-TYPE TRANSCRIPTIONAL REGULATOR TRMBL2"/>
    <property type="match status" value="1"/>
</dbReference>
<dbReference type="AlphaFoldDB" id="A0A7C5PB62"/>
<dbReference type="Pfam" id="PF01978">
    <property type="entry name" value="TrmB"/>
    <property type="match status" value="1"/>
</dbReference>
<reference evidence="2" key="1">
    <citation type="journal article" date="2020" name="mSystems">
        <title>Genome- and Community-Level Interaction Insights into Carbon Utilization and Element Cycling Functions of Hydrothermarchaeota in Hydrothermal Sediment.</title>
        <authorList>
            <person name="Zhou Z."/>
            <person name="Liu Y."/>
            <person name="Xu W."/>
            <person name="Pan J."/>
            <person name="Luo Z.H."/>
            <person name="Li M."/>
        </authorList>
    </citation>
    <scope>NUCLEOTIDE SEQUENCE [LARGE SCALE GENOMIC DNA]</scope>
    <source>
        <strain evidence="2">HyVt-93</strain>
    </source>
</reference>
<name>A0A7C5PB62_THELI</name>
<feature type="domain" description="Transcription regulator TrmB N-terminal" evidence="1">
    <location>
        <begin position="12"/>
        <end position="81"/>
    </location>
</feature>